<feature type="region of interest" description="Disordered" evidence="1">
    <location>
        <begin position="65"/>
        <end position="88"/>
    </location>
</feature>
<organism evidence="2 3">
    <name type="scientific">Phytophthora aleatoria</name>
    <dbReference type="NCBI Taxonomy" id="2496075"/>
    <lineage>
        <taxon>Eukaryota</taxon>
        <taxon>Sar</taxon>
        <taxon>Stramenopiles</taxon>
        <taxon>Oomycota</taxon>
        <taxon>Peronosporomycetes</taxon>
        <taxon>Peronosporales</taxon>
        <taxon>Peronosporaceae</taxon>
        <taxon>Phytophthora</taxon>
    </lineage>
</organism>
<feature type="compositionally biased region" description="Basic and acidic residues" evidence="1">
    <location>
        <begin position="74"/>
        <end position="88"/>
    </location>
</feature>
<comment type="caution">
    <text evidence="2">The sequence shown here is derived from an EMBL/GenBank/DDBJ whole genome shotgun (WGS) entry which is preliminary data.</text>
</comment>
<sequence>MVVGYAWEEMFKTGVLQVTFLELPEGAVVKPGQQSLHSMETRRLEQFFDLDDDLLQADDEEKAYLNSSNARKRAREESSQEAKGQAESRLKALRIRMEDDPEMIATSISLLPRVRQIYKKEVQVPCGRSRMGIEIAVQAKLTAAGCSRSTC</sequence>
<name>A0A8J5J1P1_9STRA</name>
<keyword evidence="3" id="KW-1185">Reference proteome</keyword>
<dbReference type="EMBL" id="JAENGY010000240">
    <property type="protein sequence ID" value="KAG6968424.1"/>
    <property type="molecule type" value="Genomic_DNA"/>
</dbReference>
<proteinExistence type="predicted"/>
<gene>
    <name evidence="2" type="ORF">JG688_00005825</name>
</gene>
<evidence type="ECO:0000256" key="1">
    <source>
        <dbReference type="SAM" id="MobiDB-lite"/>
    </source>
</evidence>
<protein>
    <submittedName>
        <fullName evidence="2">Uncharacterized protein</fullName>
    </submittedName>
</protein>
<dbReference type="AlphaFoldDB" id="A0A8J5J1P1"/>
<accession>A0A8J5J1P1</accession>
<evidence type="ECO:0000313" key="3">
    <source>
        <dbReference type="Proteomes" id="UP000709295"/>
    </source>
</evidence>
<evidence type="ECO:0000313" key="2">
    <source>
        <dbReference type="EMBL" id="KAG6968424.1"/>
    </source>
</evidence>
<dbReference type="Proteomes" id="UP000709295">
    <property type="component" value="Unassembled WGS sequence"/>
</dbReference>
<reference evidence="2" key="1">
    <citation type="submission" date="2021-01" db="EMBL/GenBank/DDBJ databases">
        <title>Phytophthora aleatoria, a newly-described species from Pinus radiata is distinct from Phytophthora cactorum isolates based on comparative genomics.</title>
        <authorList>
            <person name="Mcdougal R."/>
            <person name="Panda P."/>
            <person name="Williams N."/>
            <person name="Studholme D.J."/>
        </authorList>
    </citation>
    <scope>NUCLEOTIDE SEQUENCE</scope>
    <source>
        <strain evidence="2">NZFS 4037</strain>
    </source>
</reference>